<protein>
    <submittedName>
        <fullName evidence="1">Uncharacterized protein</fullName>
    </submittedName>
</protein>
<name>A0A2S2NGZ0_SCHGA</name>
<reference evidence="1" key="1">
    <citation type="submission" date="2018-04" db="EMBL/GenBank/DDBJ databases">
        <title>Transcriptome of Schizaphis graminum biotype I.</title>
        <authorList>
            <person name="Scully E.D."/>
            <person name="Geib S.M."/>
            <person name="Palmer N.A."/>
            <person name="Koch K."/>
            <person name="Bradshaw J."/>
            <person name="Heng-Moss T."/>
            <person name="Sarath G."/>
        </authorList>
    </citation>
    <scope>NUCLEOTIDE SEQUENCE</scope>
</reference>
<proteinExistence type="predicted"/>
<dbReference type="AlphaFoldDB" id="A0A2S2NGZ0"/>
<organism evidence="1">
    <name type="scientific">Schizaphis graminum</name>
    <name type="common">Green bug aphid</name>
    <dbReference type="NCBI Taxonomy" id="13262"/>
    <lineage>
        <taxon>Eukaryota</taxon>
        <taxon>Metazoa</taxon>
        <taxon>Ecdysozoa</taxon>
        <taxon>Arthropoda</taxon>
        <taxon>Hexapoda</taxon>
        <taxon>Insecta</taxon>
        <taxon>Pterygota</taxon>
        <taxon>Neoptera</taxon>
        <taxon>Paraneoptera</taxon>
        <taxon>Hemiptera</taxon>
        <taxon>Sternorrhyncha</taxon>
        <taxon>Aphidomorpha</taxon>
        <taxon>Aphidoidea</taxon>
        <taxon>Aphididae</taxon>
        <taxon>Aphidini</taxon>
        <taxon>Schizaphis</taxon>
    </lineage>
</organism>
<evidence type="ECO:0000313" key="1">
    <source>
        <dbReference type="EMBL" id="MBY16464.1"/>
    </source>
</evidence>
<accession>A0A2S2NGZ0</accession>
<sequence>MDMPVRCIRNPSQPASFKYSHFVFIEYTTYSDAYRGSCATTTSTNFALKMLMMASRWWAGSQQTRTLLTPTVAPGAVALITINGQAFRRAISSKLNIVIITIRWSCFRVATQCVYCYY</sequence>
<dbReference type="EMBL" id="GGMR01003845">
    <property type="protein sequence ID" value="MBY16464.1"/>
    <property type="molecule type" value="Transcribed_RNA"/>
</dbReference>
<gene>
    <name evidence="1" type="ORF">g.1876</name>
</gene>